<feature type="transmembrane region" description="Helical" evidence="6">
    <location>
        <begin position="58"/>
        <end position="82"/>
    </location>
</feature>
<comment type="similarity">
    <text evidence="2">Belongs to the autoinducer-2 exporter (AI-2E) (TC 2.A.86) family.</text>
</comment>
<dbReference type="EMBL" id="JAHLFU010000088">
    <property type="protein sequence ID" value="MBU3853117.1"/>
    <property type="molecule type" value="Genomic_DNA"/>
</dbReference>
<proteinExistence type="inferred from homology"/>
<feature type="transmembrane region" description="Helical" evidence="6">
    <location>
        <begin position="246"/>
        <end position="267"/>
    </location>
</feature>
<reference evidence="7" key="1">
    <citation type="journal article" date="2021" name="PeerJ">
        <title>Extensive microbial diversity within the chicken gut microbiome revealed by metagenomics and culture.</title>
        <authorList>
            <person name="Gilroy R."/>
            <person name="Ravi A."/>
            <person name="Getino M."/>
            <person name="Pursley I."/>
            <person name="Horton D.L."/>
            <person name="Alikhan N.F."/>
            <person name="Baker D."/>
            <person name="Gharbi K."/>
            <person name="Hall N."/>
            <person name="Watson M."/>
            <person name="Adriaenssens E.M."/>
            <person name="Foster-Nyarko E."/>
            <person name="Jarju S."/>
            <person name="Secka A."/>
            <person name="Antonio M."/>
            <person name="Oren A."/>
            <person name="Chaudhuri R.R."/>
            <person name="La Ragione R."/>
            <person name="Hildebrand F."/>
            <person name="Pallen M.J."/>
        </authorList>
    </citation>
    <scope>NUCLEOTIDE SEQUENCE</scope>
    <source>
        <strain evidence="7">G3-2149</strain>
    </source>
</reference>
<evidence type="ECO:0000256" key="4">
    <source>
        <dbReference type="ARBA" id="ARBA00022989"/>
    </source>
</evidence>
<name>A0A9E2P103_9BACT</name>
<dbReference type="InterPro" id="IPR002549">
    <property type="entry name" value="AI-2E-like"/>
</dbReference>
<feature type="transmembrane region" description="Helical" evidence="6">
    <location>
        <begin position="192"/>
        <end position="212"/>
    </location>
</feature>
<accession>A0A9E2P103</accession>
<evidence type="ECO:0000256" key="5">
    <source>
        <dbReference type="ARBA" id="ARBA00023136"/>
    </source>
</evidence>
<reference evidence="7" key="2">
    <citation type="submission" date="2021-04" db="EMBL/GenBank/DDBJ databases">
        <authorList>
            <person name="Gilroy R."/>
        </authorList>
    </citation>
    <scope>NUCLEOTIDE SEQUENCE</scope>
    <source>
        <strain evidence="7">G3-2149</strain>
    </source>
</reference>
<dbReference type="PANTHER" id="PTHR21716:SF4">
    <property type="entry name" value="TRANSMEMBRANE PROTEIN 245"/>
    <property type="match status" value="1"/>
</dbReference>
<evidence type="ECO:0000256" key="3">
    <source>
        <dbReference type="ARBA" id="ARBA00022692"/>
    </source>
</evidence>
<comment type="subcellular location">
    <subcellularLocation>
        <location evidence="1">Membrane</location>
        <topology evidence="1">Multi-pass membrane protein</topology>
    </subcellularLocation>
</comment>
<keyword evidence="3 6" id="KW-0812">Transmembrane</keyword>
<dbReference type="AlphaFoldDB" id="A0A9E2P103"/>
<keyword evidence="5 6" id="KW-0472">Membrane</keyword>
<organism evidence="7 8">
    <name type="scientific">Candidatus Paraprevotella stercoravium</name>
    <dbReference type="NCBI Taxonomy" id="2838725"/>
    <lineage>
        <taxon>Bacteria</taxon>
        <taxon>Pseudomonadati</taxon>
        <taxon>Bacteroidota</taxon>
        <taxon>Bacteroidia</taxon>
        <taxon>Bacteroidales</taxon>
        <taxon>Prevotellaceae</taxon>
        <taxon>Paraprevotella</taxon>
    </lineage>
</organism>
<dbReference type="PANTHER" id="PTHR21716">
    <property type="entry name" value="TRANSMEMBRANE PROTEIN"/>
    <property type="match status" value="1"/>
</dbReference>
<evidence type="ECO:0000256" key="2">
    <source>
        <dbReference type="ARBA" id="ARBA00009773"/>
    </source>
</evidence>
<dbReference type="GO" id="GO:0016020">
    <property type="term" value="C:membrane"/>
    <property type="evidence" value="ECO:0007669"/>
    <property type="project" value="UniProtKB-SubCell"/>
</dbReference>
<feature type="transmembrane region" description="Helical" evidence="6">
    <location>
        <begin position="287"/>
        <end position="320"/>
    </location>
</feature>
<dbReference type="Pfam" id="PF01594">
    <property type="entry name" value="AI-2E_transport"/>
    <property type="match status" value="1"/>
</dbReference>
<protein>
    <submittedName>
        <fullName evidence="7">AI-2E family transporter</fullName>
    </submittedName>
</protein>
<evidence type="ECO:0000313" key="8">
    <source>
        <dbReference type="Proteomes" id="UP000823865"/>
    </source>
</evidence>
<evidence type="ECO:0000256" key="6">
    <source>
        <dbReference type="SAM" id="Phobius"/>
    </source>
</evidence>
<sequence length="333" mass="36975">MKELYWKYSLITLILFLGYILFQQAQPFMNGILGAFTLYLLLRKATFRLSEKMSYSRAVWTVTIGTLLFIVIPISLMGWLLISEITSIDINPRELLRPAFAMISFIKEKTGFNVLSESTLSLIAGQIPAIGQSIMSGVSDFFVNVAVAIMLLYFLLSGGRNMEHYISTLLPFKEDNKQEVLQKIHVIVRSNAIGIPLLALIQGCISLLGYWLCGVPNPLLAALFTGVASIIPLIGTAVIWIPLAAYLAIIGDWVMALVLVAYGGIVVSQSDNLIRFILQKKMADIHPLITIFGVVAGLPIFGFMGVIFGPLLVSLFLLFLEMFRKEYLLDTKL</sequence>
<feature type="transmembrane region" description="Helical" evidence="6">
    <location>
        <begin position="28"/>
        <end position="46"/>
    </location>
</feature>
<keyword evidence="4 6" id="KW-1133">Transmembrane helix</keyword>
<comment type="caution">
    <text evidence="7">The sequence shown here is derived from an EMBL/GenBank/DDBJ whole genome shotgun (WGS) entry which is preliminary data.</text>
</comment>
<dbReference type="Proteomes" id="UP000823865">
    <property type="component" value="Unassembled WGS sequence"/>
</dbReference>
<feature type="transmembrane region" description="Helical" evidence="6">
    <location>
        <begin position="141"/>
        <end position="159"/>
    </location>
</feature>
<evidence type="ECO:0000256" key="1">
    <source>
        <dbReference type="ARBA" id="ARBA00004141"/>
    </source>
</evidence>
<evidence type="ECO:0000313" key="7">
    <source>
        <dbReference type="EMBL" id="MBU3853117.1"/>
    </source>
</evidence>
<gene>
    <name evidence="7" type="ORF">H9789_04760</name>
</gene>
<feature type="transmembrane region" description="Helical" evidence="6">
    <location>
        <begin position="218"/>
        <end position="239"/>
    </location>
</feature>